<keyword evidence="3" id="KW-1185">Reference proteome</keyword>
<comment type="caution">
    <text evidence="2">The sequence shown here is derived from an EMBL/GenBank/DDBJ whole genome shotgun (WGS) entry which is preliminary data.</text>
</comment>
<evidence type="ECO:0000256" key="1">
    <source>
        <dbReference type="SAM" id="MobiDB-lite"/>
    </source>
</evidence>
<evidence type="ECO:0000313" key="3">
    <source>
        <dbReference type="Proteomes" id="UP000192247"/>
    </source>
</evidence>
<proteinExistence type="predicted"/>
<accession>A0A1V9XZD5</accession>
<feature type="compositionally biased region" description="Polar residues" evidence="1">
    <location>
        <begin position="21"/>
        <end position="34"/>
    </location>
</feature>
<dbReference type="AlphaFoldDB" id="A0A1V9XZD5"/>
<reference evidence="2 3" key="1">
    <citation type="journal article" date="2017" name="Gigascience">
        <title>Draft genome of the honey bee ectoparasitic mite, Tropilaelaps mercedesae, is shaped by the parasitic life history.</title>
        <authorList>
            <person name="Dong X."/>
            <person name="Armstrong S.D."/>
            <person name="Xia D."/>
            <person name="Makepeace B.L."/>
            <person name="Darby A.C."/>
            <person name="Kadowaki T."/>
        </authorList>
    </citation>
    <scope>NUCLEOTIDE SEQUENCE [LARGE SCALE GENOMIC DNA]</scope>
    <source>
        <strain evidence="2">Wuxi-XJTLU</strain>
    </source>
</reference>
<gene>
    <name evidence="2" type="ORF">BIW11_02663</name>
</gene>
<dbReference type="Proteomes" id="UP000192247">
    <property type="component" value="Unassembled WGS sequence"/>
</dbReference>
<organism evidence="2 3">
    <name type="scientific">Tropilaelaps mercedesae</name>
    <dbReference type="NCBI Taxonomy" id="418985"/>
    <lineage>
        <taxon>Eukaryota</taxon>
        <taxon>Metazoa</taxon>
        <taxon>Ecdysozoa</taxon>
        <taxon>Arthropoda</taxon>
        <taxon>Chelicerata</taxon>
        <taxon>Arachnida</taxon>
        <taxon>Acari</taxon>
        <taxon>Parasitiformes</taxon>
        <taxon>Mesostigmata</taxon>
        <taxon>Gamasina</taxon>
        <taxon>Dermanyssoidea</taxon>
        <taxon>Laelapidae</taxon>
        <taxon>Tropilaelaps</taxon>
    </lineage>
</organism>
<evidence type="ECO:0000313" key="2">
    <source>
        <dbReference type="EMBL" id="OQR78812.1"/>
    </source>
</evidence>
<dbReference type="InParanoid" id="A0A1V9XZD5"/>
<protein>
    <submittedName>
        <fullName evidence="2">Uncharacterized protein</fullName>
    </submittedName>
</protein>
<dbReference type="EMBL" id="MNPL01001795">
    <property type="protein sequence ID" value="OQR78812.1"/>
    <property type="molecule type" value="Genomic_DNA"/>
</dbReference>
<feature type="region of interest" description="Disordered" evidence="1">
    <location>
        <begin position="1"/>
        <end position="34"/>
    </location>
</feature>
<sequence length="54" mass="5889">MRSSLQNGLRKCSDSPKKARSSTARNADPTTSNAKMKRAIYAVLLVPKQVGCHD</sequence>
<name>A0A1V9XZD5_9ACAR</name>